<feature type="domain" description="HTH araC/xylS-type" evidence="5">
    <location>
        <begin position="228"/>
        <end position="333"/>
    </location>
</feature>
<organism evidence="6 7">
    <name type="scientific">Sulfitobacter undariae</name>
    <dbReference type="NCBI Taxonomy" id="1563671"/>
    <lineage>
        <taxon>Bacteria</taxon>
        <taxon>Pseudomonadati</taxon>
        <taxon>Pseudomonadota</taxon>
        <taxon>Alphaproteobacteria</taxon>
        <taxon>Rhodobacterales</taxon>
        <taxon>Roseobacteraceae</taxon>
        <taxon>Sulfitobacter</taxon>
    </lineage>
</organism>
<feature type="transmembrane region" description="Helical" evidence="4">
    <location>
        <begin position="183"/>
        <end position="206"/>
    </location>
</feature>
<evidence type="ECO:0000256" key="1">
    <source>
        <dbReference type="ARBA" id="ARBA00023015"/>
    </source>
</evidence>
<dbReference type="AlphaFoldDB" id="A0A7W6E5S2"/>
<dbReference type="GO" id="GO:0003700">
    <property type="term" value="F:DNA-binding transcription factor activity"/>
    <property type="evidence" value="ECO:0007669"/>
    <property type="project" value="InterPro"/>
</dbReference>
<feature type="transmembrane region" description="Helical" evidence="4">
    <location>
        <begin position="6"/>
        <end position="22"/>
    </location>
</feature>
<evidence type="ECO:0000256" key="4">
    <source>
        <dbReference type="SAM" id="Phobius"/>
    </source>
</evidence>
<feature type="transmembrane region" description="Helical" evidence="4">
    <location>
        <begin position="154"/>
        <end position="177"/>
    </location>
</feature>
<dbReference type="SMART" id="SM00342">
    <property type="entry name" value="HTH_ARAC"/>
    <property type="match status" value="1"/>
</dbReference>
<dbReference type="Proteomes" id="UP000530268">
    <property type="component" value="Unassembled WGS sequence"/>
</dbReference>
<dbReference type="SUPFAM" id="SSF46689">
    <property type="entry name" value="Homeodomain-like"/>
    <property type="match status" value="1"/>
</dbReference>
<dbReference type="Pfam" id="PF12833">
    <property type="entry name" value="HTH_18"/>
    <property type="match status" value="1"/>
</dbReference>
<keyword evidence="7" id="KW-1185">Reference proteome</keyword>
<dbReference type="PROSITE" id="PS01124">
    <property type="entry name" value="HTH_ARAC_FAMILY_2"/>
    <property type="match status" value="1"/>
</dbReference>
<protein>
    <submittedName>
        <fullName evidence="6">AraC-like DNA-binding protein</fullName>
    </submittedName>
</protein>
<feature type="transmembrane region" description="Helical" evidence="4">
    <location>
        <begin position="116"/>
        <end position="133"/>
    </location>
</feature>
<dbReference type="InterPro" id="IPR009057">
    <property type="entry name" value="Homeodomain-like_sf"/>
</dbReference>
<evidence type="ECO:0000313" key="6">
    <source>
        <dbReference type="EMBL" id="MBB3993147.1"/>
    </source>
</evidence>
<name>A0A7W6E5S2_9RHOB</name>
<keyword evidence="4" id="KW-1133">Transmembrane helix</keyword>
<gene>
    <name evidence="6" type="ORF">GGR95_000775</name>
</gene>
<keyword evidence="1" id="KW-0805">Transcription regulation</keyword>
<proteinExistence type="predicted"/>
<dbReference type="EMBL" id="JACIEI010000002">
    <property type="protein sequence ID" value="MBB3993147.1"/>
    <property type="molecule type" value="Genomic_DNA"/>
</dbReference>
<comment type="caution">
    <text evidence="6">The sequence shown here is derived from an EMBL/GenBank/DDBJ whole genome shotgun (WGS) entry which is preliminary data.</text>
</comment>
<keyword evidence="3" id="KW-0804">Transcription</keyword>
<evidence type="ECO:0000313" key="7">
    <source>
        <dbReference type="Proteomes" id="UP000530268"/>
    </source>
</evidence>
<evidence type="ECO:0000259" key="5">
    <source>
        <dbReference type="PROSITE" id="PS01124"/>
    </source>
</evidence>
<reference evidence="6 7" key="1">
    <citation type="submission" date="2020-08" db="EMBL/GenBank/DDBJ databases">
        <title>Genomic Encyclopedia of Type Strains, Phase IV (KMG-IV): sequencing the most valuable type-strain genomes for metagenomic binning, comparative biology and taxonomic classification.</title>
        <authorList>
            <person name="Goeker M."/>
        </authorList>
    </citation>
    <scope>NUCLEOTIDE SEQUENCE [LARGE SCALE GENOMIC DNA]</scope>
    <source>
        <strain evidence="6 7">DSM 102234</strain>
    </source>
</reference>
<dbReference type="PANTHER" id="PTHR43280:SF29">
    <property type="entry name" value="ARAC-FAMILY TRANSCRIPTIONAL REGULATOR"/>
    <property type="match status" value="1"/>
</dbReference>
<dbReference type="InterPro" id="IPR018060">
    <property type="entry name" value="HTH_AraC"/>
</dbReference>
<evidence type="ECO:0000256" key="3">
    <source>
        <dbReference type="ARBA" id="ARBA00023163"/>
    </source>
</evidence>
<sequence>MLFVPFPFIVAILLLVLLLAVARHGDEKPRNWPFLALIFAVAVQSFLSGLRWGYGVEAIKYISPTLAATIPALAYAGVSKLVRVPRQSLARRSGLNAIPAVTILCMTVLWRDAIDPALILLFVGYALAIIFLIRPGTDALQLAPFEGVQPAYRAIMFAAGALLFTAALDGFVFLDFVRARGAYAIPAITAGNLAGLLFLSVAAASASQSQTPTEPKGSEQEVDTSEDREVLTALQAIMEAKRIYRDPDLNLDRLARKTGITARHISSAINRAMAKNVSQYVNEYRISEACILLQKTENSVTEIMFDVGFQTKSNFNREFRRVTDMSPIQWRETHKTPV</sequence>
<accession>A0A7W6E5S2</accession>
<dbReference type="Gene3D" id="1.10.10.60">
    <property type="entry name" value="Homeodomain-like"/>
    <property type="match status" value="1"/>
</dbReference>
<feature type="transmembrane region" description="Helical" evidence="4">
    <location>
        <begin position="34"/>
        <end position="55"/>
    </location>
</feature>
<feature type="transmembrane region" description="Helical" evidence="4">
    <location>
        <begin position="61"/>
        <end position="82"/>
    </location>
</feature>
<keyword evidence="4" id="KW-0472">Membrane</keyword>
<keyword evidence="2 6" id="KW-0238">DNA-binding</keyword>
<evidence type="ECO:0000256" key="2">
    <source>
        <dbReference type="ARBA" id="ARBA00023125"/>
    </source>
</evidence>
<feature type="transmembrane region" description="Helical" evidence="4">
    <location>
        <begin position="94"/>
        <end position="110"/>
    </location>
</feature>
<dbReference type="GO" id="GO:0043565">
    <property type="term" value="F:sequence-specific DNA binding"/>
    <property type="evidence" value="ECO:0007669"/>
    <property type="project" value="InterPro"/>
</dbReference>
<dbReference type="PANTHER" id="PTHR43280">
    <property type="entry name" value="ARAC-FAMILY TRANSCRIPTIONAL REGULATOR"/>
    <property type="match status" value="1"/>
</dbReference>
<keyword evidence="4" id="KW-0812">Transmembrane</keyword>